<name>A0ABP9C357_9SPHI</name>
<proteinExistence type="predicted"/>
<sequence>MIALYNPFQKFLFDNNTCFLSGTPLLSAEEKIHVFPVWLMQAYQLEDKPFKLLDESITTYKKLQLPCSTAVANRIALLEEEVEAAFNQGVEGVKQLDKLILFQWIGKLIYGIIFNEIQVGLRQQQMSGEPMNFSQVLGKKFTNLHLMLQSIIRPMLFEVSAPYSINVFELATDQNGFSYRDEINTLVFSLRINNIGIVACLQDNGANDKYHEEQLTQVSNEQLHPIQFEEICGLYFYSAYLFNRLPEYTVLTTEDCIYIEPMPLRGMDSRPIFDNFQVKTYGQVLENFWKPWGYTLFEIIKDPEHPMSFLWDAQGNFRQAASIPLADKYLD</sequence>
<dbReference type="Proteomes" id="UP001501411">
    <property type="component" value="Unassembled WGS sequence"/>
</dbReference>
<dbReference type="RefSeq" id="WP_345234152.1">
    <property type="nucleotide sequence ID" value="NZ_BAABIQ010000043.1"/>
</dbReference>
<keyword evidence="2" id="KW-1185">Reference proteome</keyword>
<gene>
    <name evidence="1" type="ORF">GCM10023231_36720</name>
</gene>
<reference evidence="2" key="1">
    <citation type="journal article" date="2019" name="Int. J. Syst. Evol. Microbiol.">
        <title>The Global Catalogue of Microorganisms (GCM) 10K type strain sequencing project: providing services to taxonomists for standard genome sequencing and annotation.</title>
        <authorList>
            <consortium name="The Broad Institute Genomics Platform"/>
            <consortium name="The Broad Institute Genome Sequencing Center for Infectious Disease"/>
            <person name="Wu L."/>
            <person name="Ma J."/>
        </authorList>
    </citation>
    <scope>NUCLEOTIDE SEQUENCE [LARGE SCALE GENOMIC DNA]</scope>
    <source>
        <strain evidence="2">JCM 18200</strain>
    </source>
</reference>
<comment type="caution">
    <text evidence="1">The sequence shown here is derived from an EMBL/GenBank/DDBJ whole genome shotgun (WGS) entry which is preliminary data.</text>
</comment>
<evidence type="ECO:0000313" key="2">
    <source>
        <dbReference type="Proteomes" id="UP001501411"/>
    </source>
</evidence>
<accession>A0ABP9C357</accession>
<protein>
    <submittedName>
        <fullName evidence="1">Uncharacterized protein</fullName>
    </submittedName>
</protein>
<organism evidence="1 2">
    <name type="scientific">Olivibacter ginsenosidimutans</name>
    <dbReference type="NCBI Taxonomy" id="1176537"/>
    <lineage>
        <taxon>Bacteria</taxon>
        <taxon>Pseudomonadati</taxon>
        <taxon>Bacteroidota</taxon>
        <taxon>Sphingobacteriia</taxon>
        <taxon>Sphingobacteriales</taxon>
        <taxon>Sphingobacteriaceae</taxon>
        <taxon>Olivibacter</taxon>
    </lineage>
</organism>
<dbReference type="EMBL" id="BAABIQ010000043">
    <property type="protein sequence ID" value="GAA4804316.1"/>
    <property type="molecule type" value="Genomic_DNA"/>
</dbReference>
<evidence type="ECO:0000313" key="1">
    <source>
        <dbReference type="EMBL" id="GAA4804316.1"/>
    </source>
</evidence>